<sequence>MSETQPVYPVLLPTTDYDLAADAIHSRTRPGLPSVQVPGFKHEYQLASESPGHLWPHNAANVGMIRYCPPADSVQESRRLLGYINDDGDAVFVHFAFLYTHPKLRCDHCAAQGLECVQWYWDGPDQGGKWPNPVTDSLVAYDCVLCYGKQHPCSNRGVHILNSERPAMESGLVKDMNRSREEARRRIRPRHGFKTQFTPRIRSKKSSRKRRGKRTRADLDTDSEHSSAESTHPASPVDAMARLDTHLQAMRDDFQTLAEENRGLKRQVEGVQVELAVQSSRAELAGDALVAAQVKHAEELCNKGQCLQTVMAQVQAAEKERDQARAELGRLQARNTIPAHSTSQASISSPMLRHVQQPTLTDSPDEQVTALKDTIANQQTRLANLQGRLATSLNDKEKLQAQLLTAERRILELESESGWS</sequence>
<reference evidence="3 4" key="1">
    <citation type="submission" date="2018-11" db="EMBL/GenBank/DDBJ databases">
        <title>Genome sequence of Saitozyma podzolica DSM 27192.</title>
        <authorList>
            <person name="Aliyu H."/>
            <person name="Gorte O."/>
            <person name="Ochsenreither K."/>
        </authorList>
    </citation>
    <scope>NUCLEOTIDE SEQUENCE [LARGE SCALE GENOMIC DNA]</scope>
    <source>
        <strain evidence="3 4">DSM 27192</strain>
    </source>
</reference>
<evidence type="ECO:0000256" key="1">
    <source>
        <dbReference type="SAM" id="Coils"/>
    </source>
</evidence>
<feature type="compositionally biased region" description="Basic and acidic residues" evidence="2">
    <location>
        <begin position="215"/>
        <end position="227"/>
    </location>
</feature>
<gene>
    <name evidence="3" type="ORF">EHS25_000667</name>
</gene>
<feature type="coiled-coil region" evidence="1">
    <location>
        <begin position="368"/>
        <end position="416"/>
    </location>
</feature>
<dbReference type="OrthoDB" id="10334663at2759"/>
<feature type="region of interest" description="Disordered" evidence="2">
    <location>
        <begin position="330"/>
        <end position="351"/>
    </location>
</feature>
<feature type="compositionally biased region" description="Basic and acidic residues" evidence="2">
    <location>
        <begin position="175"/>
        <end position="184"/>
    </location>
</feature>
<feature type="region of interest" description="Disordered" evidence="2">
    <location>
        <begin position="170"/>
        <end position="237"/>
    </location>
</feature>
<feature type="compositionally biased region" description="Polar residues" evidence="2">
    <location>
        <begin position="333"/>
        <end position="349"/>
    </location>
</feature>
<accession>A0A427YWZ8</accession>
<feature type="compositionally biased region" description="Basic residues" evidence="2">
    <location>
        <begin position="201"/>
        <end position="214"/>
    </location>
</feature>
<dbReference type="Proteomes" id="UP000279259">
    <property type="component" value="Unassembled WGS sequence"/>
</dbReference>
<evidence type="ECO:0000313" key="3">
    <source>
        <dbReference type="EMBL" id="RSH95575.1"/>
    </source>
</evidence>
<keyword evidence="1" id="KW-0175">Coiled coil</keyword>
<name>A0A427YWZ8_9TREE</name>
<dbReference type="EMBL" id="RSCD01000001">
    <property type="protein sequence ID" value="RSH95575.1"/>
    <property type="molecule type" value="Genomic_DNA"/>
</dbReference>
<organism evidence="3 4">
    <name type="scientific">Saitozyma podzolica</name>
    <dbReference type="NCBI Taxonomy" id="1890683"/>
    <lineage>
        <taxon>Eukaryota</taxon>
        <taxon>Fungi</taxon>
        <taxon>Dikarya</taxon>
        <taxon>Basidiomycota</taxon>
        <taxon>Agaricomycotina</taxon>
        <taxon>Tremellomycetes</taxon>
        <taxon>Tremellales</taxon>
        <taxon>Trimorphomycetaceae</taxon>
        <taxon>Saitozyma</taxon>
    </lineage>
</organism>
<comment type="caution">
    <text evidence="3">The sequence shown here is derived from an EMBL/GenBank/DDBJ whole genome shotgun (WGS) entry which is preliminary data.</text>
</comment>
<dbReference type="AlphaFoldDB" id="A0A427YWZ8"/>
<evidence type="ECO:0000313" key="4">
    <source>
        <dbReference type="Proteomes" id="UP000279259"/>
    </source>
</evidence>
<feature type="coiled-coil region" evidence="1">
    <location>
        <begin position="247"/>
        <end position="274"/>
    </location>
</feature>
<keyword evidence="4" id="KW-1185">Reference proteome</keyword>
<proteinExistence type="predicted"/>
<protein>
    <submittedName>
        <fullName evidence="3">Uncharacterized protein</fullName>
    </submittedName>
</protein>
<evidence type="ECO:0000256" key="2">
    <source>
        <dbReference type="SAM" id="MobiDB-lite"/>
    </source>
</evidence>